<comment type="caution">
    <text evidence="2">The sequence shown here is derived from an EMBL/GenBank/DDBJ whole genome shotgun (WGS) entry which is preliminary data.</text>
</comment>
<feature type="region of interest" description="Disordered" evidence="1">
    <location>
        <begin position="17"/>
        <end position="44"/>
    </location>
</feature>
<feature type="region of interest" description="Disordered" evidence="1">
    <location>
        <begin position="516"/>
        <end position="560"/>
    </location>
</feature>
<feature type="compositionally biased region" description="Basic and acidic residues" evidence="1">
    <location>
        <begin position="153"/>
        <end position="168"/>
    </location>
</feature>
<protein>
    <recommendedName>
        <fullName evidence="4">Replication factor A C-terminal domain-containing protein</fullName>
    </recommendedName>
</protein>
<dbReference type="InterPro" id="IPR012340">
    <property type="entry name" value="NA-bd_OB-fold"/>
</dbReference>
<evidence type="ECO:0008006" key="4">
    <source>
        <dbReference type="Google" id="ProtNLM"/>
    </source>
</evidence>
<evidence type="ECO:0000313" key="3">
    <source>
        <dbReference type="Proteomes" id="UP000266723"/>
    </source>
</evidence>
<reference evidence="2 3" key="1">
    <citation type="journal article" date="2020" name="BMC Genomics">
        <title>Intraspecific diversification of the crop wild relative Brassica cretica Lam. using demographic model selection.</title>
        <authorList>
            <person name="Kioukis A."/>
            <person name="Michalopoulou V.A."/>
            <person name="Briers L."/>
            <person name="Pirintsos S."/>
            <person name="Studholme D.J."/>
            <person name="Pavlidis P."/>
            <person name="Sarris P.F."/>
        </authorList>
    </citation>
    <scope>NUCLEOTIDE SEQUENCE [LARGE SCALE GENOMIC DNA]</scope>
    <source>
        <strain evidence="3">cv. PFS-1207/04</strain>
    </source>
</reference>
<dbReference type="EMBL" id="QGKV02000649">
    <property type="protein sequence ID" value="KAF3583034.1"/>
    <property type="molecule type" value="Genomic_DNA"/>
</dbReference>
<organism evidence="2 3">
    <name type="scientific">Brassica cretica</name>
    <name type="common">Mustard</name>
    <dbReference type="NCBI Taxonomy" id="69181"/>
    <lineage>
        <taxon>Eukaryota</taxon>
        <taxon>Viridiplantae</taxon>
        <taxon>Streptophyta</taxon>
        <taxon>Embryophyta</taxon>
        <taxon>Tracheophyta</taxon>
        <taxon>Spermatophyta</taxon>
        <taxon>Magnoliopsida</taxon>
        <taxon>eudicotyledons</taxon>
        <taxon>Gunneridae</taxon>
        <taxon>Pentapetalae</taxon>
        <taxon>rosids</taxon>
        <taxon>malvids</taxon>
        <taxon>Brassicales</taxon>
        <taxon>Brassicaceae</taxon>
        <taxon>Brassiceae</taxon>
        <taxon>Brassica</taxon>
    </lineage>
</organism>
<dbReference type="Gene3D" id="2.40.50.140">
    <property type="entry name" value="Nucleic acid-binding proteins"/>
    <property type="match status" value="1"/>
</dbReference>
<keyword evidence="3" id="KW-1185">Reference proteome</keyword>
<evidence type="ECO:0000256" key="1">
    <source>
        <dbReference type="SAM" id="MobiDB-lite"/>
    </source>
</evidence>
<gene>
    <name evidence="2" type="ORF">DY000_02030528</name>
</gene>
<feature type="region of interest" description="Disordered" evidence="1">
    <location>
        <begin position="144"/>
        <end position="168"/>
    </location>
</feature>
<dbReference type="Proteomes" id="UP000266723">
    <property type="component" value="Unassembled WGS sequence"/>
</dbReference>
<accession>A0ABQ7E1C8</accession>
<name>A0ABQ7E1C8_BRACR</name>
<dbReference type="SUPFAM" id="SSF50249">
    <property type="entry name" value="Nucleic acid-binding proteins"/>
    <property type="match status" value="1"/>
</dbReference>
<evidence type="ECO:0000313" key="2">
    <source>
        <dbReference type="EMBL" id="KAF3583034.1"/>
    </source>
</evidence>
<proteinExistence type="predicted"/>
<sequence>MENIELGRASIDKDVMLSSDVETEKSTDTELPTSIDTAQPEAGKSSLTELIDEEVVQTEPIGQLSNETSQTEIHVEINPTLIKGEEIRLPLQDYLDPGRTYSNRFRNSTSIDATIDANSIASIDTLIMSLDEYADRRERRTKRRYDEANTSIQHRDPWPRDDKTPMDTFKDSLTRRKRSTARNMLIQMITIEELNVYCDKAERVKDRASSYWKPSSHALIVYLCDTVVAEFRRKFNASLSAPFVVLIAPVTQNEFVATHIRLPTMPASVLSTVPPTSTLQFPPVPSSVSRAPMTSVSLTKSTLLGQKNKDIQLMCVIFVLKLGKGPSGKPYSARYIRTLVIDFSQDFVVRWRKRIIWSPDSTNIQLAKIHPKVALYIGRKEEMEKLDDVFERFMKIDFICKVAEIKLEKGWCYASYSKCAKKLQRTVPSFTCLPCNNTNAVGVLLYRVEMSIADETGEALFVCFGGVMTKLHNMKAYGTGLLLGQPEETQAPPFVSDMVGKTYTFLRPLLSQASSMSVTGGDDDNGDDNPGAVSVPAKVEAGGSSQAEGASDMVKKARKA</sequence>